<dbReference type="Pfam" id="PF19318">
    <property type="entry name" value="DUF5918"/>
    <property type="match status" value="1"/>
</dbReference>
<dbReference type="Proteomes" id="UP000008820">
    <property type="component" value="Chromosome 1"/>
</dbReference>
<dbReference type="FunCoup" id="A0A1S4EZ95">
    <property type="interactions" value="1487"/>
</dbReference>
<dbReference type="VEuPathDB" id="VectorBase:AAEL001610"/>
<dbReference type="GO" id="GO:0031625">
    <property type="term" value="F:ubiquitin protein ligase binding"/>
    <property type="evidence" value="ECO:0007669"/>
    <property type="project" value="TreeGrafter"/>
</dbReference>
<name>A0A1S4EZ95_AEDAE</name>
<reference evidence="1 2" key="1">
    <citation type="submission" date="2017-06" db="EMBL/GenBank/DDBJ databases">
        <title>Aedes aegypti genome working group (AGWG) sequencing and assembly.</title>
        <authorList>
            <consortium name="Aedes aegypti Genome Working Group (AGWG)"/>
            <person name="Matthews B.J."/>
        </authorList>
    </citation>
    <scope>NUCLEOTIDE SEQUENCE [LARGE SCALE GENOMIC DNA]</scope>
    <source>
        <strain evidence="1 2">LVP_AGWG</strain>
    </source>
</reference>
<dbReference type="GO" id="GO:0005634">
    <property type="term" value="C:nucleus"/>
    <property type="evidence" value="ECO:0007669"/>
    <property type="project" value="TreeGrafter"/>
</dbReference>
<dbReference type="InterPro" id="IPR017907">
    <property type="entry name" value="Znf_RING_CS"/>
</dbReference>
<protein>
    <submittedName>
        <fullName evidence="1">Uncharacterized protein</fullName>
    </submittedName>
</protein>
<dbReference type="SUPFAM" id="SSF57850">
    <property type="entry name" value="RING/U-box"/>
    <property type="match status" value="1"/>
</dbReference>
<dbReference type="InterPro" id="IPR039925">
    <property type="entry name" value="RNF37_RING-Ubox"/>
</dbReference>
<dbReference type="Pfam" id="PF04564">
    <property type="entry name" value="U-box"/>
    <property type="match status" value="1"/>
</dbReference>
<organism evidence="1 2">
    <name type="scientific">Aedes aegypti</name>
    <name type="common">Yellowfever mosquito</name>
    <name type="synonym">Culex aegypti</name>
    <dbReference type="NCBI Taxonomy" id="7159"/>
    <lineage>
        <taxon>Eukaryota</taxon>
        <taxon>Metazoa</taxon>
        <taxon>Ecdysozoa</taxon>
        <taxon>Arthropoda</taxon>
        <taxon>Hexapoda</taxon>
        <taxon>Insecta</taxon>
        <taxon>Pterygota</taxon>
        <taxon>Neoptera</taxon>
        <taxon>Endopterygota</taxon>
        <taxon>Diptera</taxon>
        <taxon>Nematocera</taxon>
        <taxon>Culicoidea</taxon>
        <taxon>Culicidae</taxon>
        <taxon>Culicinae</taxon>
        <taxon>Aedini</taxon>
        <taxon>Aedes</taxon>
        <taxon>Stegomyia</taxon>
    </lineage>
</organism>
<dbReference type="EnsemblMetazoa" id="AAEL001610-RA">
    <property type="protein sequence ID" value="AAEL001610-PA"/>
    <property type="gene ID" value="AAEL001610"/>
</dbReference>
<dbReference type="PANTHER" id="PTHR13492:SF2">
    <property type="entry name" value="RING FINGER PROTEIN 37"/>
    <property type="match status" value="1"/>
</dbReference>
<gene>
    <name evidence="1" type="primary">5571493</name>
</gene>
<sequence>MDSTYNFLDHKLKPSVDCDAVDDDFHPVSNLIASDQRTLEGGFMAYSVTKPPVEIVFTLHCPIVVHRLKLWVHMGALKTTSIDVYIQNKRGSFDKVGCGESQSAEIFEFVNNRRISSASALPDCRTMQFPLFPTVGYLLANCSIFKLVLKKTARCVPVLRKVECWGQPARNCSVELKESIERMWYKTEEPTENVSSPSSIPQTTVTAEIPEELLDELTCDIMTIPMILPSGKTVDQLTIEKHNQQEEKWGRQASDPFTGLIYTHTRKPIFNPALKSRIDQFLIKHSHLTQFHQLPRTVGTNLRTAAIHPNINIPTKPSRKRKLEADPPKLNLSCISLENAVRKALATTTRYTLAVDAHKEDTFENACHSCMKSLGNFYKISTCQHLICRDCLDAQALSQSHCKCSCGVRFERKLVEKHHVS</sequence>
<keyword evidence="2" id="KW-1185">Reference proteome</keyword>
<dbReference type="CDD" id="cd16660">
    <property type="entry name" value="RING-Ubox_RNF37"/>
    <property type="match status" value="1"/>
</dbReference>
<accession>A0A1S4EZ95</accession>
<dbReference type="PANTHER" id="PTHR13492">
    <property type="entry name" value="RING FINGER PROTEIN 37"/>
    <property type="match status" value="1"/>
</dbReference>
<proteinExistence type="predicted"/>
<dbReference type="InterPro" id="IPR013083">
    <property type="entry name" value="Znf_RING/FYVE/PHD"/>
</dbReference>
<dbReference type="InterPro" id="IPR045696">
    <property type="entry name" value="Ubox5_N"/>
</dbReference>
<dbReference type="OrthoDB" id="20295at2759"/>
<dbReference type="PROSITE" id="PS51698">
    <property type="entry name" value="U_BOX"/>
    <property type="match status" value="1"/>
</dbReference>
<evidence type="ECO:0000313" key="2">
    <source>
        <dbReference type="Proteomes" id="UP000008820"/>
    </source>
</evidence>
<dbReference type="InParanoid" id="A0A1S4EZ95"/>
<dbReference type="SMART" id="SM00504">
    <property type="entry name" value="Ubox"/>
    <property type="match status" value="1"/>
</dbReference>
<evidence type="ECO:0000313" key="1">
    <source>
        <dbReference type="EnsemblMetazoa" id="AAEL001610-PA"/>
    </source>
</evidence>
<dbReference type="AlphaFoldDB" id="A0A1S4EZ95"/>
<dbReference type="InterPro" id="IPR003613">
    <property type="entry name" value="Ubox_domain"/>
</dbReference>
<dbReference type="InterPro" id="IPR039847">
    <property type="entry name" value="Ubox5"/>
</dbReference>
<dbReference type="Gene3D" id="3.30.40.10">
    <property type="entry name" value="Zinc/RING finger domain, C3HC4 (zinc finger)"/>
    <property type="match status" value="1"/>
</dbReference>
<dbReference type="GO" id="GO:0000209">
    <property type="term" value="P:protein polyubiquitination"/>
    <property type="evidence" value="ECO:0007669"/>
    <property type="project" value="TreeGrafter"/>
</dbReference>
<dbReference type="GO" id="GO:0034450">
    <property type="term" value="F:ubiquitin-ubiquitin ligase activity"/>
    <property type="evidence" value="ECO:0007669"/>
    <property type="project" value="TreeGrafter"/>
</dbReference>
<dbReference type="PROSITE" id="PS00518">
    <property type="entry name" value="ZF_RING_1"/>
    <property type="match status" value="1"/>
</dbReference>
<reference evidence="1" key="2">
    <citation type="submission" date="2020-05" db="UniProtKB">
        <authorList>
            <consortium name="EnsemblMetazoa"/>
        </authorList>
    </citation>
    <scope>IDENTIFICATION</scope>
    <source>
        <strain evidence="1">LVP_AGWG</strain>
    </source>
</reference>